<sequence length="266" mass="31177">MRKYFTVFSLSFQNEFTYRLNFILWRFRNVLRILMTLFLWTAVFSSRDAALGYSRTQMISYVFLVLIIQTLVLAAPSNDNVGGEINNGDLSNYLVKPISYLNFWLSRDWASKFLNIIFAVIEFSLLWLVFRPQLQFSENMVHILLGIIVWVVGIFTYFFLTKMAVFVAFWYPENTWGIMFIVLVFMEILSGFIFPLDVLPTMAQSALQFTPFPYLIYYPVAILIGKFSIAHSLQFLLQSLIWLFITHFLAQKLWRLGLKVYSASGR</sequence>
<feature type="transmembrane region" description="Helical" evidence="1">
    <location>
        <begin position="58"/>
        <end position="76"/>
    </location>
</feature>
<evidence type="ECO:0000313" key="2">
    <source>
        <dbReference type="EMBL" id="OGD03257.1"/>
    </source>
</evidence>
<gene>
    <name evidence="2" type="ORF">A2989_00290</name>
</gene>
<feature type="transmembrane region" description="Helical" evidence="1">
    <location>
        <begin position="109"/>
        <end position="130"/>
    </location>
</feature>
<feature type="transmembrane region" description="Helical" evidence="1">
    <location>
        <begin position="211"/>
        <end position="229"/>
    </location>
</feature>
<feature type="transmembrane region" description="Helical" evidence="1">
    <location>
        <begin position="142"/>
        <end position="171"/>
    </location>
</feature>
<accession>A0A1F4ZBK6</accession>
<keyword evidence="1" id="KW-1133">Transmembrane helix</keyword>
<organism evidence="2 3">
    <name type="scientific">Candidatus Amesbacteria bacterium RIFCSPLOWO2_01_FULL_48_25</name>
    <dbReference type="NCBI Taxonomy" id="1797259"/>
    <lineage>
        <taxon>Bacteria</taxon>
        <taxon>Candidatus Amesiibacteriota</taxon>
    </lineage>
</organism>
<evidence type="ECO:0000313" key="3">
    <source>
        <dbReference type="Proteomes" id="UP000177080"/>
    </source>
</evidence>
<reference evidence="2 3" key="1">
    <citation type="journal article" date="2016" name="Nat. Commun.">
        <title>Thousands of microbial genomes shed light on interconnected biogeochemical processes in an aquifer system.</title>
        <authorList>
            <person name="Anantharaman K."/>
            <person name="Brown C.T."/>
            <person name="Hug L.A."/>
            <person name="Sharon I."/>
            <person name="Castelle C.J."/>
            <person name="Probst A.J."/>
            <person name="Thomas B.C."/>
            <person name="Singh A."/>
            <person name="Wilkins M.J."/>
            <person name="Karaoz U."/>
            <person name="Brodie E.L."/>
            <person name="Williams K.H."/>
            <person name="Hubbard S.S."/>
            <person name="Banfield J.F."/>
        </authorList>
    </citation>
    <scope>NUCLEOTIDE SEQUENCE [LARGE SCALE GENOMIC DNA]</scope>
</reference>
<feature type="transmembrane region" description="Helical" evidence="1">
    <location>
        <begin position="177"/>
        <end position="199"/>
    </location>
</feature>
<protein>
    <recommendedName>
        <fullName evidence="4">ABC transporter permease</fullName>
    </recommendedName>
</protein>
<dbReference type="Pfam" id="PF06182">
    <property type="entry name" value="ABC2_membrane_6"/>
    <property type="match status" value="1"/>
</dbReference>
<proteinExistence type="predicted"/>
<dbReference type="AlphaFoldDB" id="A0A1F4ZBK6"/>
<feature type="transmembrane region" description="Helical" evidence="1">
    <location>
        <begin position="29"/>
        <end position="46"/>
    </location>
</feature>
<evidence type="ECO:0000256" key="1">
    <source>
        <dbReference type="SAM" id="Phobius"/>
    </source>
</evidence>
<keyword evidence="1" id="KW-0472">Membrane</keyword>
<dbReference type="STRING" id="1797259.A2989_00290"/>
<evidence type="ECO:0008006" key="4">
    <source>
        <dbReference type="Google" id="ProtNLM"/>
    </source>
</evidence>
<comment type="caution">
    <text evidence="2">The sequence shown here is derived from an EMBL/GenBank/DDBJ whole genome shotgun (WGS) entry which is preliminary data.</text>
</comment>
<keyword evidence="1" id="KW-0812">Transmembrane</keyword>
<dbReference type="PANTHER" id="PTHR36832:SF1">
    <property type="entry name" value="SLR1174 PROTEIN"/>
    <property type="match status" value="1"/>
</dbReference>
<dbReference type="Proteomes" id="UP000177080">
    <property type="component" value="Unassembled WGS sequence"/>
</dbReference>
<dbReference type="PANTHER" id="PTHR36832">
    <property type="entry name" value="SLR1174 PROTEIN-RELATED"/>
    <property type="match status" value="1"/>
</dbReference>
<name>A0A1F4ZBK6_9BACT</name>
<dbReference type="InterPro" id="IPR010390">
    <property type="entry name" value="ABC-2_transporter-like"/>
</dbReference>
<dbReference type="EMBL" id="MEXN01000007">
    <property type="protein sequence ID" value="OGD03257.1"/>
    <property type="molecule type" value="Genomic_DNA"/>
</dbReference>